<gene>
    <name evidence="2" type="ORF">ZEAMMB73_Zm00001d023459</name>
</gene>
<dbReference type="OMA" id="PYMAQHE"/>
<dbReference type="GO" id="GO:0016020">
    <property type="term" value="C:membrane"/>
    <property type="evidence" value="ECO:0007669"/>
    <property type="project" value="UniProtKB-SubCell"/>
</dbReference>
<dbReference type="ExpressionAtlas" id="A0A1D6ITE4">
    <property type="expression patterns" value="baseline and differential"/>
</dbReference>
<dbReference type="PANTHER" id="PTHR12300">
    <property type="entry name" value="HVA22-LIKE PROTEINS"/>
    <property type="match status" value="1"/>
</dbReference>
<comment type="subcellular location">
    <subcellularLocation>
        <location evidence="1">Membrane</location>
        <topology evidence="1">Multi-pass membrane protein</topology>
    </subcellularLocation>
</comment>
<sequence>MVIAVESVISWMPMYSEMKLAFFVYLWYPKTKGSDVVYDTFLRPIVMQYEPNIEQRLFHLRAKSGQLISFYMKNFADKGTAFFMDVLRYVVSEKPEGSNAEQRSKKSGWSPFATKRRPPSPPPEPLFDSNPDAAVLAEALRGAIGAKPRRAPNDKHY</sequence>
<dbReference type="PANTHER" id="PTHR12300:SF178">
    <property type="entry name" value="HVA22-LIKE PROTEIN"/>
    <property type="match status" value="1"/>
</dbReference>
<reference evidence="2" key="1">
    <citation type="submission" date="2015-12" db="EMBL/GenBank/DDBJ databases">
        <title>Update maize B73 reference genome by single molecule sequencing technologies.</title>
        <authorList>
            <consortium name="Maize Genome Sequencing Project"/>
            <person name="Ware D."/>
        </authorList>
    </citation>
    <scope>NUCLEOTIDE SEQUENCE</scope>
    <source>
        <tissue evidence="2">Seedling</tissue>
    </source>
</reference>
<dbReference type="EMBL" id="CM000786">
    <property type="protein sequence ID" value="AQK39341.1"/>
    <property type="molecule type" value="Genomic_DNA"/>
</dbReference>
<evidence type="ECO:0000313" key="2">
    <source>
        <dbReference type="EMBL" id="AQK39341.1"/>
    </source>
</evidence>
<accession>A0A1D6ITE4</accession>
<evidence type="ECO:0000256" key="1">
    <source>
        <dbReference type="RuleBase" id="RU362006"/>
    </source>
</evidence>
<proteinExistence type="inferred from homology"/>
<dbReference type="InterPro" id="IPR004345">
    <property type="entry name" value="TB2_DP1_HVA22"/>
</dbReference>
<dbReference type="AlphaFoldDB" id="A0A1D6ITE4"/>
<comment type="similarity">
    <text evidence="1">Belongs to the DP1 family.</text>
</comment>
<dbReference type="Pfam" id="PF03134">
    <property type="entry name" value="TB2_DP1_HVA22"/>
    <property type="match status" value="1"/>
</dbReference>
<name>A0A1D6ITE4_MAIZE</name>
<protein>
    <recommendedName>
        <fullName evidence="1">HVA22-like protein</fullName>
    </recommendedName>
</protein>
<organism evidence="2">
    <name type="scientific">Zea mays</name>
    <name type="common">Maize</name>
    <dbReference type="NCBI Taxonomy" id="4577"/>
    <lineage>
        <taxon>Eukaryota</taxon>
        <taxon>Viridiplantae</taxon>
        <taxon>Streptophyta</taxon>
        <taxon>Embryophyta</taxon>
        <taxon>Tracheophyta</taxon>
        <taxon>Spermatophyta</taxon>
        <taxon>Magnoliopsida</taxon>
        <taxon>Liliopsida</taxon>
        <taxon>Poales</taxon>
        <taxon>Poaceae</taxon>
        <taxon>PACMAD clade</taxon>
        <taxon>Panicoideae</taxon>
        <taxon>Andropogonodae</taxon>
        <taxon>Andropogoneae</taxon>
        <taxon>Tripsacinae</taxon>
        <taxon>Zea</taxon>
    </lineage>
</organism>